<dbReference type="RefSeq" id="XP_016293922.1">
    <property type="nucleotide sequence ID" value="XM_016434515.1"/>
</dbReference>
<dbReference type="Pfam" id="PF04116">
    <property type="entry name" value="FA_hydroxylase"/>
    <property type="match status" value="1"/>
</dbReference>
<dbReference type="GO" id="GO:0016020">
    <property type="term" value="C:membrane"/>
    <property type="evidence" value="ECO:0007669"/>
    <property type="project" value="UniProtKB-SubCell"/>
</dbReference>
<evidence type="ECO:0000313" key="9">
    <source>
        <dbReference type="Proteomes" id="UP000019377"/>
    </source>
</evidence>
<name>V5EYP9_KALBG</name>
<dbReference type="InterPro" id="IPR050307">
    <property type="entry name" value="Sterol_Desaturase_Related"/>
</dbReference>
<dbReference type="STRING" id="1365824.V5EYP9"/>
<dbReference type="OMA" id="DFHHFAF"/>
<keyword evidence="2 6" id="KW-0812">Transmembrane</keyword>
<dbReference type="eggNOG" id="KOG0873">
    <property type="taxonomic scope" value="Eukaryota"/>
</dbReference>
<keyword evidence="4 6" id="KW-0472">Membrane</keyword>
<dbReference type="GO" id="GO:0008610">
    <property type="term" value="P:lipid biosynthetic process"/>
    <property type="evidence" value="ECO:0007669"/>
    <property type="project" value="InterPro"/>
</dbReference>
<keyword evidence="3 6" id="KW-1133">Transmembrane helix</keyword>
<dbReference type="AlphaFoldDB" id="V5EYP9"/>
<dbReference type="HOGENOM" id="CLU_047036_1_2_1"/>
<proteinExistence type="predicted"/>
<dbReference type="Proteomes" id="UP000019377">
    <property type="component" value="Unassembled WGS sequence"/>
</dbReference>
<feature type="transmembrane region" description="Helical" evidence="6">
    <location>
        <begin position="101"/>
        <end position="121"/>
    </location>
</feature>
<feature type="region of interest" description="Disordered" evidence="5">
    <location>
        <begin position="1"/>
        <end position="22"/>
    </location>
</feature>
<comment type="subcellular location">
    <subcellularLocation>
        <location evidence="1">Membrane</location>
    </subcellularLocation>
</comment>
<dbReference type="GO" id="GO:0016491">
    <property type="term" value="F:oxidoreductase activity"/>
    <property type="evidence" value="ECO:0007669"/>
    <property type="project" value="InterPro"/>
</dbReference>
<feature type="domain" description="Fatty acid hydroxylase" evidence="7">
    <location>
        <begin position="195"/>
        <end position="315"/>
    </location>
</feature>
<evidence type="ECO:0000256" key="5">
    <source>
        <dbReference type="SAM" id="MobiDB-lite"/>
    </source>
</evidence>
<dbReference type="GO" id="GO:0005506">
    <property type="term" value="F:iron ion binding"/>
    <property type="evidence" value="ECO:0007669"/>
    <property type="project" value="InterPro"/>
</dbReference>
<organism evidence="8 9">
    <name type="scientific">Kalmanozyma brasiliensis (strain GHG001)</name>
    <name type="common">Yeast</name>
    <name type="synonym">Pseudozyma brasiliensis</name>
    <dbReference type="NCBI Taxonomy" id="1365824"/>
    <lineage>
        <taxon>Eukaryota</taxon>
        <taxon>Fungi</taxon>
        <taxon>Dikarya</taxon>
        <taxon>Basidiomycota</taxon>
        <taxon>Ustilaginomycotina</taxon>
        <taxon>Ustilaginomycetes</taxon>
        <taxon>Ustilaginales</taxon>
        <taxon>Ustilaginaceae</taxon>
        <taxon>Kalmanozyma</taxon>
    </lineage>
</organism>
<dbReference type="InterPro" id="IPR006694">
    <property type="entry name" value="Fatty_acid_hydroxylase"/>
</dbReference>
<dbReference type="PANTHER" id="PTHR11863">
    <property type="entry name" value="STEROL DESATURASE"/>
    <property type="match status" value="1"/>
</dbReference>
<evidence type="ECO:0000256" key="1">
    <source>
        <dbReference type="ARBA" id="ARBA00004370"/>
    </source>
</evidence>
<feature type="transmembrane region" description="Helical" evidence="6">
    <location>
        <begin position="184"/>
        <end position="205"/>
    </location>
</feature>
<dbReference type="OrthoDB" id="408954at2759"/>
<accession>V5EYP9</accession>
<evidence type="ECO:0000256" key="6">
    <source>
        <dbReference type="SAM" id="Phobius"/>
    </source>
</evidence>
<evidence type="ECO:0000256" key="2">
    <source>
        <dbReference type="ARBA" id="ARBA00022692"/>
    </source>
</evidence>
<evidence type="ECO:0000313" key="8">
    <source>
        <dbReference type="EMBL" id="EST08933.1"/>
    </source>
</evidence>
<protein>
    <recommendedName>
        <fullName evidence="7">Fatty acid hydroxylase domain-containing protein</fullName>
    </recommendedName>
</protein>
<evidence type="ECO:0000256" key="4">
    <source>
        <dbReference type="ARBA" id="ARBA00023136"/>
    </source>
</evidence>
<evidence type="ECO:0000259" key="7">
    <source>
        <dbReference type="Pfam" id="PF04116"/>
    </source>
</evidence>
<dbReference type="EMBL" id="KI545855">
    <property type="protein sequence ID" value="EST08933.1"/>
    <property type="molecule type" value="Genomic_DNA"/>
</dbReference>
<gene>
    <name evidence="8" type="ORF">PSEUBRA_SCAF13g01859</name>
</gene>
<feature type="transmembrane region" description="Helical" evidence="6">
    <location>
        <begin position="153"/>
        <end position="172"/>
    </location>
</feature>
<evidence type="ECO:0000256" key="3">
    <source>
        <dbReference type="ARBA" id="ARBA00022989"/>
    </source>
</evidence>
<keyword evidence="9" id="KW-1185">Reference proteome</keyword>
<reference evidence="9" key="1">
    <citation type="journal article" date="2013" name="Genome Announc.">
        <title>Draft genome sequence of Pseudozyma brasiliensis sp. nov. strain GHG001, a high producer of endo-1,4-xylanase isolated from an insect pest of sugarcane.</title>
        <authorList>
            <person name="Oliveira J.V.D.C."/>
            <person name="dos Santos R.A.C."/>
            <person name="Borges T.A."/>
            <person name="Riano-Pachon D.M."/>
            <person name="Goldman G.H."/>
        </authorList>
    </citation>
    <scope>NUCLEOTIDE SEQUENCE [LARGE SCALE GENOMIC DNA]</scope>
    <source>
        <strain evidence="9">GHG001</strain>
    </source>
</reference>
<feature type="transmembrane region" description="Helical" evidence="6">
    <location>
        <begin position="64"/>
        <end position="81"/>
    </location>
</feature>
<sequence length="364" mass="41003">MATATQTRTVPAGEAVQNSTATSDSDFARANLTSKLPKDLQGNPIPRSKHWGYDLTLLRRRPDLVNIVLVAGFTLFNTSAFAHDLYDDLTARFGSFQLRFFGTWIITTAVLWGLSALYAYADLTRRPQWLWKYKVQPFVRVSGAEYRKIALGALRNLVFVSTPVTLAGAILLPSPTTSDQLPGPLRIVATILFDVLCTEVGFFYIHRWFHSPSMYARFHKQHHEYTAPVALAATYCTMTEHLFSNLLPNVLGALIVPHHWSQYVFTFVFLEVGTIQAHSGYYIPGFHSPLQHDFHHFAFTENFGPIGVMDALHGTNLRYRKTLAEAKRQNNGDEVLARLEVLSFLAKAEVDEMQAIKAQTRKAL</sequence>
<dbReference type="GeneID" id="27417122"/>